<dbReference type="InterPro" id="IPR036390">
    <property type="entry name" value="WH_DNA-bd_sf"/>
</dbReference>
<dbReference type="PROSITE" id="PS50944">
    <property type="entry name" value="HTH_DTXR"/>
    <property type="match status" value="1"/>
</dbReference>
<organism evidence="6 7">
    <name type="scientific">Gordonibacter massiliensis</name>
    <name type="common">ex Traore et al. 2017</name>
    <dbReference type="NCBI Taxonomy" id="1841863"/>
    <lineage>
        <taxon>Bacteria</taxon>
        <taxon>Bacillati</taxon>
        <taxon>Actinomycetota</taxon>
        <taxon>Coriobacteriia</taxon>
        <taxon>Eggerthellales</taxon>
        <taxon>Eggerthellaceae</taxon>
        <taxon>Gordonibacter</taxon>
    </lineage>
</organism>
<evidence type="ECO:0000256" key="2">
    <source>
        <dbReference type="ARBA" id="ARBA00023015"/>
    </source>
</evidence>
<accession>A0A842JCB3</accession>
<comment type="similarity">
    <text evidence="1">Belongs to the DtxR/MntR family.</text>
</comment>
<evidence type="ECO:0000313" key="7">
    <source>
        <dbReference type="Proteomes" id="UP000587396"/>
    </source>
</evidence>
<dbReference type="EMBL" id="JACMSE010000005">
    <property type="protein sequence ID" value="MBC2889327.1"/>
    <property type="molecule type" value="Genomic_DNA"/>
</dbReference>
<evidence type="ECO:0000256" key="3">
    <source>
        <dbReference type="ARBA" id="ARBA00023125"/>
    </source>
</evidence>
<evidence type="ECO:0000313" key="6">
    <source>
        <dbReference type="EMBL" id="MBC2889327.1"/>
    </source>
</evidence>
<dbReference type="InterPro" id="IPR036388">
    <property type="entry name" value="WH-like_DNA-bd_sf"/>
</dbReference>
<comment type="caution">
    <text evidence="6">The sequence shown here is derived from an EMBL/GenBank/DDBJ whole genome shotgun (WGS) entry which is preliminary data.</text>
</comment>
<keyword evidence="4" id="KW-0804">Transcription</keyword>
<gene>
    <name evidence="6" type="ORF">H7313_08200</name>
</gene>
<protein>
    <submittedName>
        <fullName evidence="6">Metal-dependent transcriptional regulator</fullName>
    </submittedName>
</protein>
<dbReference type="Gene3D" id="1.10.10.10">
    <property type="entry name" value="Winged helix-like DNA-binding domain superfamily/Winged helix DNA-binding domain"/>
    <property type="match status" value="1"/>
</dbReference>
<dbReference type="InterPro" id="IPR036421">
    <property type="entry name" value="Fe_dep_repressor_sf"/>
</dbReference>
<dbReference type="InterPro" id="IPR001367">
    <property type="entry name" value="Fe_dep_repressor"/>
</dbReference>
<dbReference type="InterPro" id="IPR022689">
    <property type="entry name" value="Iron_dep_repressor"/>
</dbReference>
<dbReference type="SMART" id="SM00529">
    <property type="entry name" value="HTH_DTXR"/>
    <property type="match status" value="1"/>
</dbReference>
<dbReference type="GO" id="GO:0003700">
    <property type="term" value="F:DNA-binding transcription factor activity"/>
    <property type="evidence" value="ECO:0007669"/>
    <property type="project" value="InterPro"/>
</dbReference>
<evidence type="ECO:0000256" key="4">
    <source>
        <dbReference type="ARBA" id="ARBA00023163"/>
    </source>
</evidence>
<dbReference type="Gene3D" id="1.10.60.10">
    <property type="entry name" value="Iron dependent repressor, metal binding and dimerisation domain"/>
    <property type="match status" value="1"/>
</dbReference>
<dbReference type="Pfam" id="PF02742">
    <property type="entry name" value="Fe_dep_repr_C"/>
    <property type="match status" value="1"/>
</dbReference>
<dbReference type="PANTHER" id="PTHR33238:SF7">
    <property type="entry name" value="IRON-DEPENDENT TRANSCRIPTIONAL REGULATOR"/>
    <property type="match status" value="1"/>
</dbReference>
<dbReference type="SUPFAM" id="SSF47979">
    <property type="entry name" value="Iron-dependent repressor protein, dimerization domain"/>
    <property type="match status" value="1"/>
</dbReference>
<dbReference type="InterPro" id="IPR022687">
    <property type="entry name" value="HTH_DTXR"/>
</dbReference>
<keyword evidence="3" id="KW-0238">DNA-binding</keyword>
<sequence>MEKMSVSCEDYLEAIVVLGGSGRHPVRSVDVAESLDVSKASVSKALSILKERGLVDQPPYGDITLTEEGLEYGTWVLDRHRLLFKFMTETLGIDSATADEEACKMEHAMSDESFAKWSAFVNGLERD</sequence>
<dbReference type="RefSeq" id="WP_185905184.1">
    <property type="nucleotide sequence ID" value="NZ_JAASIO010000018.1"/>
</dbReference>
<dbReference type="Proteomes" id="UP000587396">
    <property type="component" value="Unassembled WGS sequence"/>
</dbReference>
<dbReference type="GO" id="GO:0046983">
    <property type="term" value="F:protein dimerization activity"/>
    <property type="evidence" value="ECO:0007669"/>
    <property type="project" value="InterPro"/>
</dbReference>
<feature type="domain" description="HTH dtxR-type" evidence="5">
    <location>
        <begin position="4"/>
        <end position="66"/>
    </location>
</feature>
<dbReference type="InterPro" id="IPR050536">
    <property type="entry name" value="DtxR_MntR_Metal-Reg"/>
</dbReference>
<keyword evidence="7" id="KW-1185">Reference proteome</keyword>
<dbReference type="GO" id="GO:0003677">
    <property type="term" value="F:DNA binding"/>
    <property type="evidence" value="ECO:0007669"/>
    <property type="project" value="UniProtKB-KW"/>
</dbReference>
<dbReference type="Pfam" id="PF01325">
    <property type="entry name" value="Fe_dep_repress"/>
    <property type="match status" value="1"/>
</dbReference>
<dbReference type="SUPFAM" id="SSF46785">
    <property type="entry name" value="Winged helix' DNA-binding domain"/>
    <property type="match status" value="1"/>
</dbReference>
<proteinExistence type="inferred from homology"/>
<dbReference type="PANTHER" id="PTHR33238">
    <property type="entry name" value="IRON (METAL) DEPENDENT REPRESSOR, DTXR FAMILY"/>
    <property type="match status" value="1"/>
</dbReference>
<name>A0A842JCB3_9ACTN</name>
<evidence type="ECO:0000256" key="1">
    <source>
        <dbReference type="ARBA" id="ARBA00007871"/>
    </source>
</evidence>
<keyword evidence="2" id="KW-0805">Transcription regulation</keyword>
<dbReference type="AlphaFoldDB" id="A0A842JCB3"/>
<dbReference type="GO" id="GO:0046914">
    <property type="term" value="F:transition metal ion binding"/>
    <property type="evidence" value="ECO:0007669"/>
    <property type="project" value="InterPro"/>
</dbReference>
<reference evidence="6 7" key="1">
    <citation type="submission" date="2020-08" db="EMBL/GenBank/DDBJ databases">
        <authorList>
            <person name="Liu C."/>
            <person name="Sun Q."/>
        </authorList>
    </citation>
    <scope>NUCLEOTIDE SEQUENCE [LARGE SCALE GENOMIC DNA]</scope>
    <source>
        <strain evidence="6 7">N22</strain>
    </source>
</reference>
<evidence type="ECO:0000259" key="5">
    <source>
        <dbReference type="PROSITE" id="PS50944"/>
    </source>
</evidence>